<dbReference type="RefSeq" id="WP_406786180.1">
    <property type="nucleotide sequence ID" value="NZ_JBJIAA010000002.1"/>
</dbReference>
<dbReference type="InterPro" id="IPR023187">
    <property type="entry name" value="Tscrpt_reg_MarR-type_CS"/>
</dbReference>
<protein>
    <submittedName>
        <fullName evidence="5">MarR family winged helix-turn-helix transcriptional regulator</fullName>
    </submittedName>
</protein>
<dbReference type="SMART" id="SM00347">
    <property type="entry name" value="HTH_MARR"/>
    <property type="match status" value="1"/>
</dbReference>
<accession>A0ABW8TCY9</accession>
<keyword evidence="6" id="KW-1185">Reference proteome</keyword>
<dbReference type="Proteomes" id="UP001623592">
    <property type="component" value="Unassembled WGS sequence"/>
</dbReference>
<keyword evidence="3" id="KW-0804">Transcription</keyword>
<keyword evidence="1" id="KW-0805">Transcription regulation</keyword>
<feature type="domain" description="HTH marR-type" evidence="4">
    <location>
        <begin position="1"/>
        <end position="137"/>
    </location>
</feature>
<organism evidence="5 6">
    <name type="scientific">Clostridium neuense</name>
    <dbReference type="NCBI Taxonomy" id="1728934"/>
    <lineage>
        <taxon>Bacteria</taxon>
        <taxon>Bacillati</taxon>
        <taxon>Bacillota</taxon>
        <taxon>Clostridia</taxon>
        <taxon>Eubacteriales</taxon>
        <taxon>Clostridiaceae</taxon>
        <taxon>Clostridium</taxon>
    </lineage>
</organism>
<dbReference type="EMBL" id="JBJIAA010000002">
    <property type="protein sequence ID" value="MFL0249515.1"/>
    <property type="molecule type" value="Genomic_DNA"/>
</dbReference>
<dbReference type="InterPro" id="IPR036388">
    <property type="entry name" value="WH-like_DNA-bd_sf"/>
</dbReference>
<comment type="caution">
    <text evidence="5">The sequence shown here is derived from an EMBL/GenBank/DDBJ whole genome shotgun (WGS) entry which is preliminary data.</text>
</comment>
<dbReference type="InterPro" id="IPR000835">
    <property type="entry name" value="HTH_MarR-typ"/>
</dbReference>
<evidence type="ECO:0000256" key="2">
    <source>
        <dbReference type="ARBA" id="ARBA00023125"/>
    </source>
</evidence>
<dbReference type="SUPFAM" id="SSF46785">
    <property type="entry name" value="Winged helix' DNA-binding domain"/>
    <property type="match status" value="1"/>
</dbReference>
<dbReference type="PRINTS" id="PR00598">
    <property type="entry name" value="HTHMARR"/>
</dbReference>
<evidence type="ECO:0000259" key="4">
    <source>
        <dbReference type="PROSITE" id="PS50995"/>
    </source>
</evidence>
<sequence>MKYLDKSIGMYMNYINRKVLRFLSLNLKKYNITTEQWSVLLHLVEEDGINQKQLAKKVDKDQATLVRILDILEQKELIVRKKSPDDRRSFLVHSTLKGKQLKNEVYPFIESIFERITNGIPDEQLNLFIDTLNKMEKNILTEEAKN</sequence>
<dbReference type="PROSITE" id="PS50995">
    <property type="entry name" value="HTH_MARR_2"/>
    <property type="match status" value="1"/>
</dbReference>
<keyword evidence="2" id="KW-0238">DNA-binding</keyword>
<evidence type="ECO:0000256" key="3">
    <source>
        <dbReference type="ARBA" id="ARBA00023163"/>
    </source>
</evidence>
<dbReference type="PROSITE" id="PS01117">
    <property type="entry name" value="HTH_MARR_1"/>
    <property type="match status" value="1"/>
</dbReference>
<dbReference type="InterPro" id="IPR036390">
    <property type="entry name" value="WH_DNA-bd_sf"/>
</dbReference>
<dbReference type="Pfam" id="PF01047">
    <property type="entry name" value="MarR"/>
    <property type="match status" value="1"/>
</dbReference>
<proteinExistence type="predicted"/>
<dbReference type="PANTHER" id="PTHR42756:SF1">
    <property type="entry name" value="TRANSCRIPTIONAL REPRESSOR OF EMRAB OPERON"/>
    <property type="match status" value="1"/>
</dbReference>
<name>A0ABW8TCY9_9CLOT</name>
<dbReference type="Gene3D" id="1.10.10.10">
    <property type="entry name" value="Winged helix-like DNA-binding domain superfamily/Winged helix DNA-binding domain"/>
    <property type="match status" value="1"/>
</dbReference>
<dbReference type="PANTHER" id="PTHR42756">
    <property type="entry name" value="TRANSCRIPTIONAL REGULATOR, MARR"/>
    <property type="match status" value="1"/>
</dbReference>
<evidence type="ECO:0000256" key="1">
    <source>
        <dbReference type="ARBA" id="ARBA00023015"/>
    </source>
</evidence>
<evidence type="ECO:0000313" key="5">
    <source>
        <dbReference type="EMBL" id="MFL0249515.1"/>
    </source>
</evidence>
<reference evidence="5 6" key="1">
    <citation type="submission" date="2024-11" db="EMBL/GenBank/DDBJ databases">
        <authorList>
            <person name="Heng Y.C."/>
            <person name="Lim A.C.H."/>
            <person name="Lee J.K.Y."/>
            <person name="Kittelmann S."/>
        </authorList>
    </citation>
    <scope>NUCLEOTIDE SEQUENCE [LARGE SCALE GENOMIC DNA]</scope>
    <source>
        <strain evidence="5 6">WILCCON 0114</strain>
    </source>
</reference>
<evidence type="ECO:0000313" key="6">
    <source>
        <dbReference type="Proteomes" id="UP001623592"/>
    </source>
</evidence>
<gene>
    <name evidence="5" type="ORF">ACJDT4_03700</name>
</gene>